<feature type="site" description="Interaction with substrate tRNA" evidence="10">
    <location>
        <position position="110"/>
    </location>
</feature>
<dbReference type="GO" id="GO:0052381">
    <property type="term" value="F:tRNA dimethylallyltransferase activity"/>
    <property type="evidence" value="ECO:0007669"/>
    <property type="project" value="UniProtKB-UniRule"/>
</dbReference>
<accession>A0A1G2KVL3</accession>
<keyword evidence="6 10" id="KW-0547">Nucleotide-binding</keyword>
<dbReference type="Pfam" id="PF01715">
    <property type="entry name" value="IPPT"/>
    <property type="match status" value="1"/>
</dbReference>
<comment type="similarity">
    <text evidence="3 10 13">Belongs to the IPP transferase family.</text>
</comment>
<proteinExistence type="inferred from homology"/>
<keyword evidence="5 10" id="KW-0819">tRNA processing</keyword>
<evidence type="ECO:0000256" key="9">
    <source>
        <dbReference type="ARBA" id="ARBA00049563"/>
    </source>
</evidence>
<protein>
    <recommendedName>
        <fullName evidence="10">tRNA dimethylallyltransferase</fullName>
        <ecNumber evidence="10">2.5.1.75</ecNumber>
    </recommendedName>
    <alternativeName>
        <fullName evidence="10">Dimethylallyl diphosphate:tRNA dimethylallyltransferase</fullName>
        <shortName evidence="10">DMAPP:tRNA dimethylallyltransferase</shortName>
        <shortName evidence="10">DMATase</shortName>
    </alternativeName>
    <alternativeName>
        <fullName evidence="10">Isopentenyl-diphosphate:tRNA isopentenyltransferase</fullName>
        <shortName evidence="10">IPP transferase</shortName>
        <shortName evidence="10">IPPT</shortName>
        <shortName evidence="10">IPTase</shortName>
    </alternativeName>
</protein>
<feature type="binding site" evidence="10">
    <location>
        <begin position="13"/>
        <end position="20"/>
    </location>
    <ligand>
        <name>ATP</name>
        <dbReference type="ChEBI" id="CHEBI:30616"/>
    </ligand>
</feature>
<organism evidence="14 15">
    <name type="scientific">Candidatus Sungbacteria bacterium RIFCSPHIGHO2_02_FULL_51_29</name>
    <dbReference type="NCBI Taxonomy" id="1802273"/>
    <lineage>
        <taxon>Bacteria</taxon>
        <taxon>Candidatus Sungiibacteriota</taxon>
    </lineage>
</organism>
<dbReference type="AlphaFoldDB" id="A0A1G2KVL3"/>
<dbReference type="Gene3D" id="1.10.20.140">
    <property type="match status" value="1"/>
</dbReference>
<comment type="caution">
    <text evidence="10">Lacks conserved residue(s) required for the propagation of feature annotation.</text>
</comment>
<sequence>MRAHKEKIIVVVGPTASGKSELAVFLAKKLHGEIISADSRQIYRGLSIGSGKVPGRWKRGFFIYKGVPHHMVDRADPRRVFTANDFQTEAKIALRAIRARNNVPIIAGGTGFYINALVYGLTLPHVPPNWPLRKQLEKKTPARLFTMLRKVDPRRAKTIDRRNPHRLIRALEIVRATGRRIANITRKHPYDTLMIGIMAPQKSLEKKIAHRLHTRMKSGMIREVRRLRARGISHARLRALGLEYGFCSRYLEGAISKKELQKTLQRAIVNYAKRQMTWFAKNPEIVWVSAGTAGTARAVRLSQAFLAPDKKRGIH</sequence>
<evidence type="ECO:0000256" key="8">
    <source>
        <dbReference type="ARBA" id="ARBA00022842"/>
    </source>
</evidence>
<dbReference type="PANTHER" id="PTHR11088">
    <property type="entry name" value="TRNA DIMETHYLALLYLTRANSFERASE"/>
    <property type="match status" value="1"/>
</dbReference>
<keyword evidence="4 10" id="KW-0808">Transferase</keyword>
<evidence type="ECO:0000313" key="15">
    <source>
        <dbReference type="Proteomes" id="UP000177811"/>
    </source>
</evidence>
<dbReference type="GO" id="GO:0006400">
    <property type="term" value="P:tRNA modification"/>
    <property type="evidence" value="ECO:0007669"/>
    <property type="project" value="TreeGrafter"/>
</dbReference>
<evidence type="ECO:0000256" key="3">
    <source>
        <dbReference type="ARBA" id="ARBA00005842"/>
    </source>
</evidence>
<dbReference type="SUPFAM" id="SSF52540">
    <property type="entry name" value="P-loop containing nucleoside triphosphate hydrolases"/>
    <property type="match status" value="1"/>
</dbReference>
<evidence type="ECO:0000256" key="13">
    <source>
        <dbReference type="RuleBase" id="RU003785"/>
    </source>
</evidence>
<dbReference type="EMBL" id="MHQL01000014">
    <property type="protein sequence ID" value="OHA03475.1"/>
    <property type="molecule type" value="Genomic_DNA"/>
</dbReference>
<feature type="site" description="Interaction with substrate tRNA" evidence="10">
    <location>
        <position position="133"/>
    </location>
</feature>
<name>A0A1G2KVL3_9BACT</name>
<reference evidence="14 15" key="1">
    <citation type="journal article" date="2016" name="Nat. Commun.">
        <title>Thousands of microbial genomes shed light on interconnected biogeochemical processes in an aquifer system.</title>
        <authorList>
            <person name="Anantharaman K."/>
            <person name="Brown C.T."/>
            <person name="Hug L.A."/>
            <person name="Sharon I."/>
            <person name="Castelle C.J."/>
            <person name="Probst A.J."/>
            <person name="Thomas B.C."/>
            <person name="Singh A."/>
            <person name="Wilkins M.J."/>
            <person name="Karaoz U."/>
            <person name="Brodie E.L."/>
            <person name="Williams K.H."/>
            <person name="Hubbard S.S."/>
            <person name="Banfield J.F."/>
        </authorList>
    </citation>
    <scope>NUCLEOTIDE SEQUENCE [LARGE SCALE GENOMIC DNA]</scope>
</reference>
<keyword evidence="7 10" id="KW-0067">ATP-binding</keyword>
<evidence type="ECO:0000256" key="1">
    <source>
        <dbReference type="ARBA" id="ARBA00001946"/>
    </source>
</evidence>
<dbReference type="InterPro" id="IPR018022">
    <property type="entry name" value="IPT"/>
</dbReference>
<dbReference type="EC" id="2.5.1.75" evidence="10"/>
<dbReference type="Gene3D" id="3.40.50.300">
    <property type="entry name" value="P-loop containing nucleotide triphosphate hydrolases"/>
    <property type="match status" value="1"/>
</dbReference>
<comment type="cofactor">
    <cofactor evidence="1 10">
        <name>Mg(2+)</name>
        <dbReference type="ChEBI" id="CHEBI:18420"/>
    </cofactor>
</comment>
<dbReference type="Proteomes" id="UP000177811">
    <property type="component" value="Unassembled WGS sequence"/>
</dbReference>
<evidence type="ECO:0000256" key="6">
    <source>
        <dbReference type="ARBA" id="ARBA00022741"/>
    </source>
</evidence>
<evidence type="ECO:0000256" key="4">
    <source>
        <dbReference type="ARBA" id="ARBA00022679"/>
    </source>
</evidence>
<comment type="function">
    <text evidence="2 10 12">Catalyzes the transfer of a dimethylallyl group onto the adenine at position 37 in tRNAs that read codons beginning with uridine, leading to the formation of N6-(dimethylallyl)adenosine (i(6)A).</text>
</comment>
<dbReference type="NCBIfam" id="TIGR00174">
    <property type="entry name" value="miaA"/>
    <property type="match status" value="1"/>
</dbReference>
<dbReference type="HAMAP" id="MF_00185">
    <property type="entry name" value="IPP_trans"/>
    <property type="match status" value="1"/>
</dbReference>
<feature type="binding site" evidence="10">
    <location>
        <begin position="15"/>
        <end position="20"/>
    </location>
    <ligand>
        <name>substrate</name>
    </ligand>
</feature>
<evidence type="ECO:0000256" key="12">
    <source>
        <dbReference type="RuleBase" id="RU003784"/>
    </source>
</evidence>
<evidence type="ECO:0000256" key="2">
    <source>
        <dbReference type="ARBA" id="ARBA00003213"/>
    </source>
</evidence>
<evidence type="ECO:0000256" key="5">
    <source>
        <dbReference type="ARBA" id="ARBA00022694"/>
    </source>
</evidence>
<comment type="subunit">
    <text evidence="10">Monomer.</text>
</comment>
<keyword evidence="8 10" id="KW-0460">Magnesium</keyword>
<evidence type="ECO:0000256" key="10">
    <source>
        <dbReference type="HAMAP-Rule" id="MF_00185"/>
    </source>
</evidence>
<dbReference type="GO" id="GO:0005524">
    <property type="term" value="F:ATP binding"/>
    <property type="evidence" value="ECO:0007669"/>
    <property type="project" value="UniProtKB-UniRule"/>
</dbReference>
<evidence type="ECO:0000256" key="7">
    <source>
        <dbReference type="ARBA" id="ARBA00022840"/>
    </source>
</evidence>
<gene>
    <name evidence="10" type="primary">miaA</name>
    <name evidence="14" type="ORF">A3C16_00015</name>
</gene>
<dbReference type="InterPro" id="IPR027417">
    <property type="entry name" value="P-loop_NTPase"/>
</dbReference>
<comment type="caution">
    <text evidence="14">The sequence shown here is derived from an EMBL/GenBank/DDBJ whole genome shotgun (WGS) entry which is preliminary data.</text>
</comment>
<dbReference type="InterPro" id="IPR039657">
    <property type="entry name" value="Dimethylallyltransferase"/>
</dbReference>
<evidence type="ECO:0000256" key="11">
    <source>
        <dbReference type="RuleBase" id="RU003783"/>
    </source>
</evidence>
<dbReference type="PANTHER" id="PTHR11088:SF60">
    <property type="entry name" value="TRNA DIMETHYLALLYLTRANSFERASE"/>
    <property type="match status" value="1"/>
</dbReference>
<feature type="region of interest" description="Interaction with substrate tRNA" evidence="10">
    <location>
        <begin position="38"/>
        <end position="41"/>
    </location>
</feature>
<evidence type="ECO:0000313" key="14">
    <source>
        <dbReference type="EMBL" id="OHA03475.1"/>
    </source>
</evidence>
<comment type="catalytic activity">
    <reaction evidence="9 10 11">
        <text>adenosine(37) in tRNA + dimethylallyl diphosphate = N(6)-dimethylallyladenosine(37) in tRNA + diphosphate</text>
        <dbReference type="Rhea" id="RHEA:26482"/>
        <dbReference type="Rhea" id="RHEA-COMP:10162"/>
        <dbReference type="Rhea" id="RHEA-COMP:10375"/>
        <dbReference type="ChEBI" id="CHEBI:33019"/>
        <dbReference type="ChEBI" id="CHEBI:57623"/>
        <dbReference type="ChEBI" id="CHEBI:74411"/>
        <dbReference type="ChEBI" id="CHEBI:74415"/>
        <dbReference type="EC" id="2.5.1.75"/>
    </reaction>
</comment>